<gene>
    <name evidence="2" type="ORF">PGLA1383_LOCUS29494</name>
</gene>
<dbReference type="InterPro" id="IPR027417">
    <property type="entry name" value="P-loop_NTPase"/>
</dbReference>
<dbReference type="Gene3D" id="3.40.50.300">
    <property type="entry name" value="P-loop containing nucleotide triphosphate hydrolases"/>
    <property type="match status" value="1"/>
</dbReference>
<dbReference type="EMBL" id="CAJNNV010025040">
    <property type="protein sequence ID" value="CAE8611693.1"/>
    <property type="molecule type" value="Genomic_DNA"/>
</dbReference>
<dbReference type="OMA" id="CEHYDPS"/>
<dbReference type="SUPFAM" id="SSF52540">
    <property type="entry name" value="P-loop containing nucleoside triphosphate hydrolases"/>
    <property type="match status" value="1"/>
</dbReference>
<dbReference type="Pfam" id="PF02492">
    <property type="entry name" value="cobW"/>
    <property type="match status" value="1"/>
</dbReference>
<dbReference type="AlphaFoldDB" id="A0A813FMT3"/>
<dbReference type="GO" id="GO:0005737">
    <property type="term" value="C:cytoplasm"/>
    <property type="evidence" value="ECO:0007669"/>
    <property type="project" value="TreeGrafter"/>
</dbReference>
<evidence type="ECO:0000259" key="1">
    <source>
        <dbReference type="Pfam" id="PF02492"/>
    </source>
</evidence>
<protein>
    <recommendedName>
        <fullName evidence="1">CobW/HypB/UreG nucleotide-binding domain-containing protein</fullName>
    </recommendedName>
</protein>
<dbReference type="PANTHER" id="PTHR13748">
    <property type="entry name" value="COBW-RELATED"/>
    <property type="match status" value="1"/>
</dbReference>
<dbReference type="Proteomes" id="UP000654075">
    <property type="component" value="Unassembled WGS sequence"/>
</dbReference>
<sequence length="102" mass="11080">MPVHILTGFLGSGKTTLLNHILEGSHGKRFAVIENEFGEIGIDDGLIARREELGAEQIIEMNNGCICCTVRGDLIVGLKNLLKRIASDGLRLDGVIIETIRP</sequence>
<evidence type="ECO:0000313" key="3">
    <source>
        <dbReference type="Proteomes" id="UP000654075"/>
    </source>
</evidence>
<accession>A0A813FMT3</accession>
<dbReference type="InterPro" id="IPR051316">
    <property type="entry name" value="Zinc-reg_GTPase_activator"/>
</dbReference>
<organism evidence="2 3">
    <name type="scientific">Polarella glacialis</name>
    <name type="common">Dinoflagellate</name>
    <dbReference type="NCBI Taxonomy" id="89957"/>
    <lineage>
        <taxon>Eukaryota</taxon>
        <taxon>Sar</taxon>
        <taxon>Alveolata</taxon>
        <taxon>Dinophyceae</taxon>
        <taxon>Suessiales</taxon>
        <taxon>Suessiaceae</taxon>
        <taxon>Polarella</taxon>
    </lineage>
</organism>
<evidence type="ECO:0000313" key="2">
    <source>
        <dbReference type="EMBL" id="CAE8611693.1"/>
    </source>
</evidence>
<dbReference type="InterPro" id="IPR003495">
    <property type="entry name" value="CobW/HypB/UreG_nucleotide-bd"/>
</dbReference>
<reference evidence="2" key="1">
    <citation type="submission" date="2021-02" db="EMBL/GenBank/DDBJ databases">
        <authorList>
            <person name="Dougan E. K."/>
            <person name="Rhodes N."/>
            <person name="Thang M."/>
            <person name="Chan C."/>
        </authorList>
    </citation>
    <scope>NUCLEOTIDE SEQUENCE</scope>
</reference>
<name>A0A813FMT3_POLGL</name>
<dbReference type="OrthoDB" id="258627at2759"/>
<keyword evidence="3" id="KW-1185">Reference proteome</keyword>
<dbReference type="PANTHER" id="PTHR13748:SF62">
    <property type="entry name" value="COBW DOMAIN-CONTAINING PROTEIN"/>
    <property type="match status" value="1"/>
</dbReference>
<comment type="caution">
    <text evidence="2">The sequence shown here is derived from an EMBL/GenBank/DDBJ whole genome shotgun (WGS) entry which is preliminary data.</text>
</comment>
<proteinExistence type="predicted"/>
<feature type="domain" description="CobW/HypB/UreG nucleotide-binding" evidence="1">
    <location>
        <begin position="2"/>
        <end position="99"/>
    </location>
</feature>